<dbReference type="InterPro" id="IPR003497">
    <property type="entry name" value="BRO_N_domain"/>
</dbReference>
<dbReference type="AlphaFoldDB" id="A0A9Q3VBP3"/>
<evidence type="ECO:0000256" key="1">
    <source>
        <dbReference type="SAM" id="Coils"/>
    </source>
</evidence>
<dbReference type="PROSITE" id="PS51750">
    <property type="entry name" value="BRO_N"/>
    <property type="match status" value="1"/>
</dbReference>
<gene>
    <name evidence="3" type="ORF">G8S53_12340</name>
</gene>
<dbReference type="Pfam" id="PF02498">
    <property type="entry name" value="Bro-N"/>
    <property type="match status" value="1"/>
</dbReference>
<feature type="coiled-coil region" evidence="1">
    <location>
        <begin position="172"/>
        <end position="208"/>
    </location>
</feature>
<keyword evidence="1" id="KW-0175">Coiled coil</keyword>
<feature type="domain" description="Bro-N" evidence="2">
    <location>
        <begin position="12"/>
        <end position="128"/>
    </location>
</feature>
<comment type="caution">
    <text evidence="3">The sequence shown here is derived from an EMBL/GenBank/DDBJ whole genome shotgun (WGS) entry which is preliminary data.</text>
</comment>
<reference evidence="3" key="1">
    <citation type="submission" date="2020-02" db="EMBL/GenBank/DDBJ databases">
        <authorList>
            <person name="Fillo S."/>
            <person name="Giordani F."/>
            <person name="Tonon E."/>
            <person name="Drigo I."/>
            <person name="Anselmo A."/>
            <person name="Fortunato A."/>
            <person name="Bano L."/>
            <person name="Lista F."/>
        </authorList>
    </citation>
    <scope>NUCLEOTIDE SEQUENCE</scope>
    <source>
        <strain evidence="3">IZSVe-TV_9877_3_12</strain>
    </source>
</reference>
<evidence type="ECO:0000313" key="3">
    <source>
        <dbReference type="EMBL" id="MCD3196049.1"/>
    </source>
</evidence>
<dbReference type="RefSeq" id="WP_231147894.1">
    <property type="nucleotide sequence ID" value="NZ_JAAMYB010000023.1"/>
</dbReference>
<evidence type="ECO:0000313" key="4">
    <source>
        <dbReference type="Proteomes" id="UP000813637"/>
    </source>
</evidence>
<name>A0A9Q3VBP3_CLOBO</name>
<proteinExistence type="predicted"/>
<sequence>MTNSLMIFEGSELEILTKEDVNFEFEGTVLFNGKQVCEILEYNINNYAREITKYCDEENVQVIIKERLSSKMEESLKLNPNIITLGQRGTKFINEDGVFDLIYNSKMPKAKEFRKQVRKIVKAIQQTGKYDSIEEKIKLIQDEKERELSLGLYSLQQALKVNPSDYSLSILVNQKDQELKLYKQEKQLEQIQNGIEELDSKIKKATVLREGDKSAKNIAKYFKVYSKNNKPHNQFADKIAKELGFYINPIGNAGYQDKYISINLTNIGGTTVSEIKYSREALELMKEYIRTYGLQVKAQYGKRGLNKGKIIKAEMIFKNGEHIFINENTYNIYSTRSIVSYDIKGI</sequence>
<organism evidence="3 4">
    <name type="scientific">Clostridium botulinum C</name>
    <dbReference type="NCBI Taxonomy" id="36828"/>
    <lineage>
        <taxon>Bacteria</taxon>
        <taxon>Bacillati</taxon>
        <taxon>Bacillota</taxon>
        <taxon>Clostridia</taxon>
        <taxon>Eubacteriales</taxon>
        <taxon>Clostridiaceae</taxon>
        <taxon>Clostridium</taxon>
    </lineage>
</organism>
<dbReference type="Proteomes" id="UP000813637">
    <property type="component" value="Unassembled WGS sequence"/>
</dbReference>
<reference evidence="3" key="2">
    <citation type="journal article" date="2021" name="Microorganisms">
        <title>Extensive Genome Exploration of Clostridium botulinum Group III Field Strains.</title>
        <authorList>
            <person name="Fillo S."/>
            <person name="Giordani F."/>
            <person name="Tonon E."/>
            <person name="Drigo I."/>
            <person name="Anselmo A."/>
            <person name="Fortunato A."/>
            <person name="Lista F."/>
            <person name="Bano L."/>
        </authorList>
    </citation>
    <scope>NUCLEOTIDE SEQUENCE</scope>
    <source>
        <strain evidence="3">IZSVe-TV_9877_3_12</strain>
    </source>
</reference>
<protein>
    <submittedName>
        <fullName evidence="3">Bro-N domain-containing protein</fullName>
    </submittedName>
</protein>
<dbReference type="SMART" id="SM01040">
    <property type="entry name" value="Bro-N"/>
    <property type="match status" value="1"/>
</dbReference>
<accession>A0A9Q3VBP3</accession>
<dbReference type="EMBL" id="JAAMYB010000023">
    <property type="protein sequence ID" value="MCD3196049.1"/>
    <property type="molecule type" value="Genomic_DNA"/>
</dbReference>
<evidence type="ECO:0000259" key="2">
    <source>
        <dbReference type="PROSITE" id="PS51750"/>
    </source>
</evidence>